<dbReference type="Gene3D" id="2.120.10.30">
    <property type="entry name" value="TolB, C-terminal domain"/>
    <property type="match status" value="1"/>
</dbReference>
<evidence type="ECO:0000256" key="1">
    <source>
        <dbReference type="ARBA" id="ARBA00009191"/>
    </source>
</evidence>
<protein>
    <submittedName>
        <fullName evidence="7">Putative hemomucin</fullName>
    </submittedName>
</protein>
<keyword evidence="5" id="KW-1133">Transmembrane helix</keyword>
<dbReference type="SUPFAM" id="SSF63829">
    <property type="entry name" value="Calcium-dependent phosphotriesterase"/>
    <property type="match status" value="1"/>
</dbReference>
<feature type="domain" description="Strictosidine synthase conserved region" evidence="6">
    <location>
        <begin position="173"/>
        <end position="259"/>
    </location>
</feature>
<dbReference type="GO" id="GO:0012505">
    <property type="term" value="C:endomembrane system"/>
    <property type="evidence" value="ECO:0007669"/>
    <property type="project" value="TreeGrafter"/>
</dbReference>
<dbReference type="PANTHER" id="PTHR10426:SF88">
    <property type="entry name" value="ADIPOCYTE PLASMA MEMBRANE-ASSOCIATED PROTEIN HEMOMUCIN-RELATED"/>
    <property type="match status" value="1"/>
</dbReference>
<evidence type="ECO:0000256" key="2">
    <source>
        <dbReference type="ARBA" id="ARBA00022553"/>
    </source>
</evidence>
<accession>A0A0P6IWX5</accession>
<name>A0A0P6IWX5_AEDAE</name>
<feature type="region of interest" description="Disordered" evidence="4">
    <location>
        <begin position="422"/>
        <end position="618"/>
    </location>
</feature>
<keyword evidence="5" id="KW-0812">Transmembrane</keyword>
<comment type="similarity">
    <text evidence="1">Belongs to the strictosidine synthase family.</text>
</comment>
<evidence type="ECO:0000256" key="3">
    <source>
        <dbReference type="ARBA" id="ARBA00023180"/>
    </source>
</evidence>
<feature type="compositionally biased region" description="Basic and acidic residues" evidence="4">
    <location>
        <begin position="557"/>
        <end position="573"/>
    </location>
</feature>
<keyword evidence="2" id="KW-0597">Phosphoprotein</keyword>
<proteinExistence type="evidence at transcript level"/>
<dbReference type="Pfam" id="PF20067">
    <property type="entry name" value="SSL_N"/>
    <property type="match status" value="1"/>
</dbReference>
<dbReference type="VEuPathDB" id="VectorBase:AAEL006196"/>
<sequence length="618" mass="67794">MGLLYKIRIRIVNFVVFFFLVVLLPGLPPKTTFPFEGFSIPPPKELKGGLEPNNYLDNAEKLFEGKLYGPEAILVRGKEIYTTIHGGEVIRIVGQHITHVAKFGKPCESTAEEDVCGRPLGLAFDTQGYNLIVADAYYGIWLVDLSNGDKFQLVSRDTILPGKGVNRKPRLFNSVAVAKNGDIYWTESSSDFELLDGVFSIFANPSGRLFHYNRETKENTVLLDRLYFANGLALSPNEEFVVVAETMSSLIHRYYLKGPKAGTDDIFVDGLPGLPDNLIANEDGLWAPLVMAADEENPSLSRLLSRVPLIRKFCSRMLAVAEMPFRILHQVWPTSHSLRLLHAIGHFETIKFMVADRVTLVRLDWNGNIVGSLHGFDKSVSSVSHVAEMGDYLILGSPFNKYLARVPIPKVPKMRVQNVRYEPAGEAPVKKPEATTTTTAKPTTTTTTTTTTTPKPTTTTTTTKKPVTTTTTTTPKPTTTTTTTPKPTTAKPVTTTTPKPTTTTTTEKPAPKPTTTTTTTADPPKKQEAPKPATEKPAPATEKPTPVTEKPTPAKEAPAKEAPAKKKDKKEKATPTTTPAPERTVEPAPIHEKIPNDTPKPKQEKLKVIKKGGEQGEL</sequence>
<feature type="compositionally biased region" description="Low complexity" evidence="4">
    <location>
        <begin position="434"/>
        <end position="522"/>
    </location>
</feature>
<keyword evidence="3" id="KW-0325">Glycoprotein</keyword>
<evidence type="ECO:0000259" key="6">
    <source>
        <dbReference type="Pfam" id="PF03088"/>
    </source>
</evidence>
<reference evidence="7" key="1">
    <citation type="journal article" date="2016" name="PLoS ONE">
        <title>A Deep Insight into the Sialome of Male and Female Aedes aegypti Mosquitoes.</title>
        <authorList>
            <person name="Ribeiro J.M."/>
            <person name="Martin-Martin I."/>
            <person name="Arca B."/>
            <person name="Calvo E."/>
        </authorList>
    </citation>
    <scope>NUCLEOTIDE SEQUENCE</scope>
    <source>
        <strain evidence="7">Liverpool</strain>
        <tissue evidence="7">Salivary glands</tissue>
    </source>
</reference>
<dbReference type="GO" id="GO:0016787">
    <property type="term" value="F:hydrolase activity"/>
    <property type="evidence" value="ECO:0007669"/>
    <property type="project" value="TreeGrafter"/>
</dbReference>
<organism evidence="7">
    <name type="scientific">Aedes aegypti</name>
    <name type="common">Yellowfever mosquito</name>
    <name type="synonym">Culex aegypti</name>
    <dbReference type="NCBI Taxonomy" id="7159"/>
    <lineage>
        <taxon>Eukaryota</taxon>
        <taxon>Metazoa</taxon>
        <taxon>Ecdysozoa</taxon>
        <taxon>Arthropoda</taxon>
        <taxon>Hexapoda</taxon>
        <taxon>Insecta</taxon>
        <taxon>Pterygota</taxon>
        <taxon>Neoptera</taxon>
        <taxon>Endopterygota</taxon>
        <taxon>Diptera</taxon>
        <taxon>Nematocera</taxon>
        <taxon>Culicoidea</taxon>
        <taxon>Culicidae</taxon>
        <taxon>Culicinae</taxon>
        <taxon>Aedini</taxon>
        <taxon>Aedes</taxon>
        <taxon>Stegomyia</taxon>
    </lineage>
</organism>
<feature type="compositionally biased region" description="Basic and acidic residues" evidence="4">
    <location>
        <begin position="583"/>
        <end position="618"/>
    </location>
</feature>
<dbReference type="InParanoid" id="A0A0P6IWX5"/>
<dbReference type="FunFam" id="2.120.10.30:FF:000065">
    <property type="entry name" value="Hemomucin"/>
    <property type="match status" value="1"/>
</dbReference>
<dbReference type="FunCoup" id="A0A0P6IWX5">
    <property type="interactions" value="792"/>
</dbReference>
<dbReference type="InterPro" id="IPR011042">
    <property type="entry name" value="6-blade_b-propeller_TolB-like"/>
</dbReference>
<keyword evidence="5" id="KW-0472">Membrane</keyword>
<evidence type="ECO:0000256" key="5">
    <source>
        <dbReference type="SAM" id="Phobius"/>
    </source>
</evidence>
<evidence type="ECO:0000256" key="4">
    <source>
        <dbReference type="SAM" id="MobiDB-lite"/>
    </source>
</evidence>
<dbReference type="Pfam" id="PF03088">
    <property type="entry name" value="Str_synth"/>
    <property type="match status" value="1"/>
</dbReference>
<dbReference type="EMBL" id="GDUN01000369">
    <property type="protein sequence ID" value="JAN95550.1"/>
    <property type="molecule type" value="mRNA"/>
</dbReference>
<evidence type="ECO:0000313" key="7">
    <source>
        <dbReference type="EMBL" id="JAN95550.1"/>
    </source>
</evidence>
<dbReference type="AlphaFoldDB" id="A0A0P6IWX5"/>
<dbReference type="InterPro" id="IPR018119">
    <property type="entry name" value="Strictosidine_synth_cons-reg"/>
</dbReference>
<dbReference type="PANTHER" id="PTHR10426">
    <property type="entry name" value="STRICTOSIDINE SYNTHASE-RELATED"/>
    <property type="match status" value="1"/>
</dbReference>
<feature type="transmembrane region" description="Helical" evidence="5">
    <location>
        <begin position="7"/>
        <end position="27"/>
    </location>
</feature>
<feature type="compositionally biased region" description="Low complexity" evidence="4">
    <location>
        <begin position="530"/>
        <end position="556"/>
    </location>
</feature>